<dbReference type="Proteomes" id="UP001180020">
    <property type="component" value="Unassembled WGS sequence"/>
</dbReference>
<evidence type="ECO:0000313" key="4">
    <source>
        <dbReference type="Proteomes" id="UP001180020"/>
    </source>
</evidence>
<proteinExistence type="predicted"/>
<dbReference type="AlphaFoldDB" id="A0AAV9DG48"/>
<keyword evidence="4" id="KW-1185">Reference proteome</keyword>
<accession>A0AAV9DG48</accession>
<organism evidence="3 4">
    <name type="scientific">Acorus calamus</name>
    <name type="common">Sweet flag</name>
    <dbReference type="NCBI Taxonomy" id="4465"/>
    <lineage>
        <taxon>Eukaryota</taxon>
        <taxon>Viridiplantae</taxon>
        <taxon>Streptophyta</taxon>
        <taxon>Embryophyta</taxon>
        <taxon>Tracheophyta</taxon>
        <taxon>Spermatophyta</taxon>
        <taxon>Magnoliopsida</taxon>
        <taxon>Liliopsida</taxon>
        <taxon>Acoraceae</taxon>
        <taxon>Acorus</taxon>
    </lineage>
</organism>
<evidence type="ECO:0000313" key="3">
    <source>
        <dbReference type="EMBL" id="KAK1299418.1"/>
    </source>
</evidence>
<sequence>MAFRSSSMSIATIFLLALVMTTVDSRVLPSGAPPPPAGDKARAASEEVMGLTRALEFAPPAPRANINPDPGAPIPLRG</sequence>
<comment type="caution">
    <text evidence="3">The sequence shown here is derived from an EMBL/GenBank/DDBJ whole genome shotgun (WGS) entry which is preliminary data.</text>
</comment>
<evidence type="ECO:0000256" key="1">
    <source>
        <dbReference type="SAM" id="MobiDB-lite"/>
    </source>
</evidence>
<dbReference type="EMBL" id="JAUJYO010000014">
    <property type="protein sequence ID" value="KAK1299418.1"/>
    <property type="molecule type" value="Genomic_DNA"/>
</dbReference>
<gene>
    <name evidence="3" type="ORF">QJS10_CPB14g00202</name>
</gene>
<reference evidence="3" key="2">
    <citation type="submission" date="2023-06" db="EMBL/GenBank/DDBJ databases">
        <authorList>
            <person name="Ma L."/>
            <person name="Liu K.-W."/>
            <person name="Li Z."/>
            <person name="Hsiao Y.-Y."/>
            <person name="Qi Y."/>
            <person name="Fu T."/>
            <person name="Tang G."/>
            <person name="Zhang D."/>
            <person name="Sun W.-H."/>
            <person name="Liu D.-K."/>
            <person name="Li Y."/>
            <person name="Chen G.-Z."/>
            <person name="Liu X.-D."/>
            <person name="Liao X.-Y."/>
            <person name="Jiang Y.-T."/>
            <person name="Yu X."/>
            <person name="Hao Y."/>
            <person name="Huang J."/>
            <person name="Zhao X.-W."/>
            <person name="Ke S."/>
            <person name="Chen Y.-Y."/>
            <person name="Wu W.-L."/>
            <person name="Hsu J.-L."/>
            <person name="Lin Y.-F."/>
            <person name="Huang M.-D."/>
            <person name="Li C.-Y."/>
            <person name="Huang L."/>
            <person name="Wang Z.-W."/>
            <person name="Zhao X."/>
            <person name="Zhong W.-Y."/>
            <person name="Peng D.-H."/>
            <person name="Ahmad S."/>
            <person name="Lan S."/>
            <person name="Zhang J.-S."/>
            <person name="Tsai W.-C."/>
            <person name="Van De Peer Y."/>
            <person name="Liu Z.-J."/>
        </authorList>
    </citation>
    <scope>NUCLEOTIDE SEQUENCE</scope>
    <source>
        <strain evidence="3">CP</strain>
        <tissue evidence="3">Leaves</tissue>
    </source>
</reference>
<name>A0AAV9DG48_ACOCL</name>
<keyword evidence="2" id="KW-0732">Signal</keyword>
<protein>
    <submittedName>
        <fullName evidence="3">Uncharacterized protein</fullName>
    </submittedName>
</protein>
<reference evidence="3" key="1">
    <citation type="journal article" date="2023" name="Nat. Commun.">
        <title>Diploid and tetraploid genomes of Acorus and the evolution of monocots.</title>
        <authorList>
            <person name="Ma L."/>
            <person name="Liu K.W."/>
            <person name="Li Z."/>
            <person name="Hsiao Y.Y."/>
            <person name="Qi Y."/>
            <person name="Fu T."/>
            <person name="Tang G.D."/>
            <person name="Zhang D."/>
            <person name="Sun W.H."/>
            <person name="Liu D.K."/>
            <person name="Li Y."/>
            <person name="Chen G.Z."/>
            <person name="Liu X.D."/>
            <person name="Liao X.Y."/>
            <person name="Jiang Y.T."/>
            <person name="Yu X."/>
            <person name="Hao Y."/>
            <person name="Huang J."/>
            <person name="Zhao X.W."/>
            <person name="Ke S."/>
            <person name="Chen Y.Y."/>
            <person name="Wu W.L."/>
            <person name="Hsu J.L."/>
            <person name="Lin Y.F."/>
            <person name="Huang M.D."/>
            <person name="Li C.Y."/>
            <person name="Huang L."/>
            <person name="Wang Z.W."/>
            <person name="Zhao X."/>
            <person name="Zhong W.Y."/>
            <person name="Peng D.H."/>
            <person name="Ahmad S."/>
            <person name="Lan S."/>
            <person name="Zhang J.S."/>
            <person name="Tsai W.C."/>
            <person name="Van de Peer Y."/>
            <person name="Liu Z.J."/>
        </authorList>
    </citation>
    <scope>NUCLEOTIDE SEQUENCE</scope>
    <source>
        <strain evidence="3">CP</strain>
    </source>
</reference>
<feature type="signal peptide" evidence="2">
    <location>
        <begin position="1"/>
        <end position="25"/>
    </location>
</feature>
<evidence type="ECO:0000256" key="2">
    <source>
        <dbReference type="SAM" id="SignalP"/>
    </source>
</evidence>
<feature type="region of interest" description="Disordered" evidence="1">
    <location>
        <begin position="59"/>
        <end position="78"/>
    </location>
</feature>
<feature type="chain" id="PRO_5043709626" evidence="2">
    <location>
        <begin position="26"/>
        <end position="78"/>
    </location>
</feature>